<feature type="transmembrane region" description="Helical" evidence="13">
    <location>
        <begin position="72"/>
        <end position="94"/>
    </location>
</feature>
<dbReference type="RefSeq" id="XP_030834394.1">
    <property type="nucleotide sequence ID" value="XM_030978534.1"/>
</dbReference>
<dbReference type="EnsemblMetazoa" id="XM_030978534">
    <property type="protein sequence ID" value="XP_030834394"/>
    <property type="gene ID" value="LOC580749"/>
</dbReference>
<evidence type="ECO:0000256" key="1">
    <source>
        <dbReference type="ARBA" id="ARBA00001968"/>
    </source>
</evidence>
<comment type="similarity">
    <text evidence="4">Belongs to the HARBI1 family.</text>
</comment>
<evidence type="ECO:0000259" key="14">
    <source>
        <dbReference type="Pfam" id="PF13359"/>
    </source>
</evidence>
<dbReference type="Pfam" id="PF13359">
    <property type="entry name" value="DDE_Tnp_4"/>
    <property type="match status" value="1"/>
</dbReference>
<reference evidence="15" key="2">
    <citation type="submission" date="2021-01" db="UniProtKB">
        <authorList>
            <consortium name="EnsemblMetazoa"/>
        </authorList>
    </citation>
    <scope>IDENTIFICATION</scope>
</reference>
<feature type="domain" description="DDE Tnp4" evidence="14">
    <location>
        <begin position="147"/>
        <end position="298"/>
    </location>
</feature>
<dbReference type="InParanoid" id="A0A7M7NBU6"/>
<keyword evidence="13" id="KW-0472">Membrane</keyword>
<organism evidence="15 16">
    <name type="scientific">Strongylocentrotus purpuratus</name>
    <name type="common">Purple sea urchin</name>
    <dbReference type="NCBI Taxonomy" id="7668"/>
    <lineage>
        <taxon>Eukaryota</taxon>
        <taxon>Metazoa</taxon>
        <taxon>Echinodermata</taxon>
        <taxon>Eleutherozoa</taxon>
        <taxon>Echinozoa</taxon>
        <taxon>Echinoidea</taxon>
        <taxon>Euechinoidea</taxon>
        <taxon>Echinacea</taxon>
        <taxon>Camarodonta</taxon>
        <taxon>Echinidea</taxon>
        <taxon>Strongylocentrotidae</taxon>
        <taxon>Strongylocentrotus</taxon>
    </lineage>
</organism>
<evidence type="ECO:0000256" key="7">
    <source>
        <dbReference type="ARBA" id="ARBA00022722"/>
    </source>
</evidence>
<evidence type="ECO:0000256" key="2">
    <source>
        <dbReference type="ARBA" id="ARBA00004123"/>
    </source>
</evidence>
<dbReference type="GO" id="GO:0004518">
    <property type="term" value="F:nuclease activity"/>
    <property type="evidence" value="ECO:0007669"/>
    <property type="project" value="UniProtKB-KW"/>
</dbReference>
<evidence type="ECO:0000256" key="6">
    <source>
        <dbReference type="ARBA" id="ARBA00022490"/>
    </source>
</evidence>
<evidence type="ECO:0000256" key="4">
    <source>
        <dbReference type="ARBA" id="ARBA00006958"/>
    </source>
</evidence>
<evidence type="ECO:0000256" key="12">
    <source>
        <dbReference type="ARBA" id="ARBA00045850"/>
    </source>
</evidence>
<evidence type="ECO:0000256" key="3">
    <source>
        <dbReference type="ARBA" id="ARBA00004496"/>
    </source>
</evidence>
<keyword evidence="13" id="KW-0812">Transmembrane</keyword>
<name>A0A7M7NBU6_STRPU</name>
<dbReference type="InterPro" id="IPR026103">
    <property type="entry name" value="HARBI1_animal"/>
</dbReference>
<keyword evidence="6" id="KW-0963">Cytoplasm</keyword>
<dbReference type="GeneID" id="580749"/>
<sequence length="344" mass="39321">MAAMVEEAVGRALRRERVFRDRTNPLDAYCDTELRKRYRFSRRGCIYLIHLLRIDLEHPTGRSRALPASLQIFLALAFFASGALLTTVGTMHGISIASTSRAIRRVTKALFRRRNQFIKFPKSERDVLHIQEQFFAVAGFPKVVGVIDCTHVHLHGSKLKPIEHLYVNRKNRHSINVQLICGPDFLISNVVARWPGSTHDSRILQMSRLARKFEQREYKGILLGDSGYPLLEWLMTPVLNPSTDQEKSYNNAHVKTRVKIEMLNGQLKNKFRCLIGHGLAMKPKRACDVINACCILFNISKKLREPDMEDDIQVIDEADDAFHVAEYNIGGQAARSHIINNFFV</sequence>
<dbReference type="GO" id="GO:0005634">
    <property type="term" value="C:nucleus"/>
    <property type="evidence" value="ECO:0007669"/>
    <property type="project" value="UniProtKB-SubCell"/>
</dbReference>
<dbReference type="Proteomes" id="UP000007110">
    <property type="component" value="Unassembled WGS sequence"/>
</dbReference>
<keyword evidence="7" id="KW-0540">Nuclease</keyword>
<evidence type="ECO:0000313" key="16">
    <source>
        <dbReference type="Proteomes" id="UP000007110"/>
    </source>
</evidence>
<evidence type="ECO:0000313" key="15">
    <source>
        <dbReference type="EnsemblMetazoa" id="XP_030834394"/>
    </source>
</evidence>
<dbReference type="OMA" id="HESRIFR"/>
<keyword evidence="9" id="KW-0378">Hydrolase</keyword>
<evidence type="ECO:0000256" key="13">
    <source>
        <dbReference type="SAM" id="Phobius"/>
    </source>
</evidence>
<comment type="subcellular location">
    <subcellularLocation>
        <location evidence="3">Cytoplasm</location>
    </subcellularLocation>
    <subcellularLocation>
        <location evidence="2">Nucleus</location>
    </subcellularLocation>
</comment>
<dbReference type="InterPro" id="IPR027806">
    <property type="entry name" value="HARBI1_dom"/>
</dbReference>
<evidence type="ECO:0000256" key="5">
    <source>
        <dbReference type="ARBA" id="ARBA00015519"/>
    </source>
</evidence>
<proteinExistence type="inferred from homology"/>
<protein>
    <recommendedName>
        <fullName evidence="5">Putative nuclease HARBI1</fullName>
    </recommendedName>
    <alternativeName>
        <fullName evidence="11">Harbinger transposase-derived nuclease</fullName>
    </alternativeName>
</protein>
<dbReference type="PANTHER" id="PTHR22930:SF227">
    <property type="entry name" value="DDE TNP4 DOMAIN-CONTAINING PROTEIN"/>
    <property type="match status" value="1"/>
</dbReference>
<dbReference type="GO" id="GO:0046872">
    <property type="term" value="F:metal ion binding"/>
    <property type="evidence" value="ECO:0007669"/>
    <property type="project" value="UniProtKB-KW"/>
</dbReference>
<keyword evidence="13" id="KW-1133">Transmembrane helix</keyword>
<keyword evidence="8" id="KW-0479">Metal-binding</keyword>
<dbReference type="PRINTS" id="PR02086">
    <property type="entry name" value="PUTNUCHARBI1"/>
</dbReference>
<reference evidence="16" key="1">
    <citation type="submission" date="2015-02" db="EMBL/GenBank/DDBJ databases">
        <title>Genome sequencing for Strongylocentrotus purpuratus.</title>
        <authorList>
            <person name="Murali S."/>
            <person name="Liu Y."/>
            <person name="Vee V."/>
            <person name="English A."/>
            <person name="Wang M."/>
            <person name="Skinner E."/>
            <person name="Han Y."/>
            <person name="Muzny D.M."/>
            <person name="Worley K.C."/>
            <person name="Gibbs R.A."/>
        </authorList>
    </citation>
    <scope>NUCLEOTIDE SEQUENCE</scope>
</reference>
<dbReference type="AlphaFoldDB" id="A0A7M7NBU6"/>
<dbReference type="KEGG" id="spu:580749"/>
<keyword evidence="10" id="KW-0539">Nucleus</keyword>
<evidence type="ECO:0000256" key="9">
    <source>
        <dbReference type="ARBA" id="ARBA00022801"/>
    </source>
</evidence>
<dbReference type="GO" id="GO:0016787">
    <property type="term" value="F:hydrolase activity"/>
    <property type="evidence" value="ECO:0007669"/>
    <property type="project" value="UniProtKB-KW"/>
</dbReference>
<accession>A0A7M7NBU6</accession>
<evidence type="ECO:0000256" key="11">
    <source>
        <dbReference type="ARBA" id="ARBA00030126"/>
    </source>
</evidence>
<dbReference type="OrthoDB" id="2415966at2759"/>
<dbReference type="GO" id="GO:0005737">
    <property type="term" value="C:cytoplasm"/>
    <property type="evidence" value="ECO:0007669"/>
    <property type="project" value="UniProtKB-SubCell"/>
</dbReference>
<dbReference type="InterPro" id="IPR045249">
    <property type="entry name" value="HARBI1-like"/>
</dbReference>
<comment type="cofactor">
    <cofactor evidence="1">
        <name>a divalent metal cation</name>
        <dbReference type="ChEBI" id="CHEBI:60240"/>
    </cofactor>
</comment>
<evidence type="ECO:0000256" key="10">
    <source>
        <dbReference type="ARBA" id="ARBA00023242"/>
    </source>
</evidence>
<comment type="function">
    <text evidence="12">Transposase-derived protein that may have nuclease activity. Does not have transposase activity.</text>
</comment>
<dbReference type="PANTHER" id="PTHR22930">
    <property type="match status" value="1"/>
</dbReference>
<evidence type="ECO:0000256" key="8">
    <source>
        <dbReference type="ARBA" id="ARBA00022723"/>
    </source>
</evidence>
<keyword evidence="16" id="KW-1185">Reference proteome</keyword>